<dbReference type="AlphaFoldDB" id="A0A5S6QJ76"/>
<reference evidence="2" key="1">
    <citation type="submission" date="2013-11" db="EMBL/GenBank/DDBJ databases">
        <authorList>
            <person name="Aslett M."/>
        </authorList>
    </citation>
    <scope>NUCLEOTIDE SEQUENCE [LARGE SCALE GENOMIC DNA]</scope>
    <source>
        <strain evidence="2">Edinburgh</strain>
    </source>
</reference>
<sequence>MDRGSCSNKIIQATIVVLVLVMAFCLNSMATLYVLHWHKRNVFRSRDILSISLPSRLTKEFERKEDHGGRPDPGLMSLRITTAPIAGANPNSKASPGFAPTPPPLSPCNRLPCEQFCCPYSYPPYVADSGNLGDGPTIVLMQNRNASPVGADFHHKSTYLPRVSNALSQAKQYGRDGSSIRDYVPFLLMPCRSKYQI</sequence>
<organism evidence="2 3">
    <name type="scientific">Trichuris muris</name>
    <name type="common">Mouse whipworm</name>
    <dbReference type="NCBI Taxonomy" id="70415"/>
    <lineage>
        <taxon>Eukaryota</taxon>
        <taxon>Metazoa</taxon>
        <taxon>Ecdysozoa</taxon>
        <taxon>Nematoda</taxon>
        <taxon>Enoplea</taxon>
        <taxon>Dorylaimia</taxon>
        <taxon>Trichinellida</taxon>
        <taxon>Trichuridae</taxon>
        <taxon>Trichuris</taxon>
    </lineage>
</organism>
<feature type="transmembrane region" description="Helical" evidence="1">
    <location>
        <begin position="12"/>
        <end position="35"/>
    </location>
</feature>
<evidence type="ECO:0000313" key="2">
    <source>
        <dbReference type="Proteomes" id="UP000046395"/>
    </source>
</evidence>
<name>A0A5S6QJ76_TRIMR</name>
<keyword evidence="2" id="KW-1185">Reference proteome</keyword>
<dbReference type="Proteomes" id="UP000046395">
    <property type="component" value="Unassembled WGS sequence"/>
</dbReference>
<evidence type="ECO:0000256" key="1">
    <source>
        <dbReference type="SAM" id="Phobius"/>
    </source>
</evidence>
<reference evidence="2" key="2">
    <citation type="submission" date="2014-03" db="EMBL/GenBank/DDBJ databases">
        <title>The whipworm genome and dual-species transcriptomics of an intimate host-pathogen interaction.</title>
        <authorList>
            <person name="Foth B.J."/>
            <person name="Tsai I.J."/>
            <person name="Reid A.J."/>
            <person name="Bancroft A.J."/>
            <person name="Nichol S."/>
            <person name="Tracey A."/>
            <person name="Holroyd N."/>
            <person name="Cotton J.A."/>
            <person name="Stanley E.J."/>
            <person name="Zarowiecki M."/>
            <person name="Liu J.Z."/>
            <person name="Huckvale T."/>
            <person name="Cooper P.J."/>
            <person name="Grencis R.K."/>
            <person name="Berriman M."/>
        </authorList>
    </citation>
    <scope>NUCLEOTIDE SEQUENCE [LARGE SCALE GENOMIC DNA]</scope>
    <source>
        <strain evidence="2">Edinburgh</strain>
    </source>
</reference>
<keyword evidence="1" id="KW-0812">Transmembrane</keyword>
<dbReference type="WBParaSite" id="TMUE_2000007416.2">
    <property type="protein sequence ID" value="TMUE_2000007416.2"/>
    <property type="gene ID" value="WBGene00285688"/>
</dbReference>
<keyword evidence="1" id="KW-0472">Membrane</keyword>
<evidence type="ECO:0000313" key="3">
    <source>
        <dbReference type="WBParaSite" id="TMUE_2000007416.1"/>
    </source>
</evidence>
<keyword evidence="1" id="KW-1133">Transmembrane helix</keyword>
<accession>A0A5S6QJ76</accession>
<reference evidence="3" key="3">
    <citation type="submission" date="2019-12" db="UniProtKB">
        <authorList>
            <consortium name="WormBaseParasite"/>
        </authorList>
    </citation>
    <scope>IDENTIFICATION</scope>
</reference>
<dbReference type="STRING" id="70415.A0A5S6QJ76"/>
<proteinExistence type="predicted"/>
<dbReference type="WBParaSite" id="TMUE_2000007416.1">
    <property type="protein sequence ID" value="TMUE_2000007416.1"/>
    <property type="gene ID" value="WBGene00285688"/>
</dbReference>
<protein>
    <submittedName>
        <fullName evidence="3">Vesicular, overexpressed in cancer, prosurvival protein 1</fullName>
    </submittedName>
</protein>